<proteinExistence type="predicted"/>
<dbReference type="AlphaFoldDB" id="A0A3L8DY23"/>
<dbReference type="Proteomes" id="UP000279307">
    <property type="component" value="Chromosome 3"/>
</dbReference>
<protein>
    <recommendedName>
        <fullName evidence="2">DDE Tnp4 domain-containing protein</fullName>
    </recommendedName>
</protein>
<accession>A0A3L8DY23</accession>
<name>A0A3L8DY23_OOCBI</name>
<gene>
    <name evidence="1" type="ORF">DMN91_002808</name>
</gene>
<reference evidence="1" key="2">
    <citation type="submission" date="2018-07" db="EMBL/GenBank/DDBJ databases">
        <authorList>
            <person name="Mckenzie S.K."/>
            <person name="Kronauer D.J.C."/>
        </authorList>
    </citation>
    <scope>NUCLEOTIDE SEQUENCE</scope>
    <source>
        <strain evidence="1">Clonal line C1</strain>
    </source>
</reference>
<reference evidence="1" key="1">
    <citation type="journal article" date="2018" name="Genome Res.">
        <title>The genomic architecture and molecular evolution of ant odorant receptors.</title>
        <authorList>
            <person name="McKenzie S.K."/>
            <person name="Kronauer D.J.C."/>
        </authorList>
    </citation>
    <scope>NUCLEOTIDE SEQUENCE [LARGE SCALE GENOMIC DNA]</scope>
    <source>
        <strain evidence="1">Clonal line C1</strain>
    </source>
</reference>
<dbReference type="OrthoDB" id="7548158at2759"/>
<comment type="caution">
    <text evidence="1">The sequence shown here is derived from an EMBL/GenBank/DDBJ whole genome shotgun (WGS) entry which is preliminary data.</text>
</comment>
<dbReference type="EMBL" id="QOIP01000003">
    <property type="protein sequence ID" value="RLU24718.1"/>
    <property type="molecule type" value="Genomic_DNA"/>
</dbReference>
<organism evidence="1">
    <name type="scientific">Ooceraea biroi</name>
    <name type="common">Clonal raider ant</name>
    <name type="synonym">Cerapachys biroi</name>
    <dbReference type="NCBI Taxonomy" id="2015173"/>
    <lineage>
        <taxon>Eukaryota</taxon>
        <taxon>Metazoa</taxon>
        <taxon>Ecdysozoa</taxon>
        <taxon>Arthropoda</taxon>
        <taxon>Hexapoda</taxon>
        <taxon>Insecta</taxon>
        <taxon>Pterygota</taxon>
        <taxon>Neoptera</taxon>
        <taxon>Endopterygota</taxon>
        <taxon>Hymenoptera</taxon>
        <taxon>Apocrita</taxon>
        <taxon>Aculeata</taxon>
        <taxon>Formicoidea</taxon>
        <taxon>Formicidae</taxon>
        <taxon>Dorylinae</taxon>
        <taxon>Ooceraea</taxon>
    </lineage>
</organism>
<evidence type="ECO:0000313" key="1">
    <source>
        <dbReference type="EMBL" id="RLU24718.1"/>
    </source>
</evidence>
<sequence length="93" mass="10878">MHQHNISEFPGLTSLSLSQRVFNYRLSRVRRVIENAFGILVSKWAILKEMDHMASHCKIERGDLKLYTKVYCNKLVDLEETILDGQLLLKEMN</sequence>
<evidence type="ECO:0008006" key="2">
    <source>
        <dbReference type="Google" id="ProtNLM"/>
    </source>
</evidence>